<dbReference type="InterPro" id="IPR011042">
    <property type="entry name" value="6-blade_b-propeller_TolB-like"/>
</dbReference>
<dbReference type="KEGG" id="rca:Rcas_1904"/>
<accession>A7NKH4</accession>
<dbReference type="STRING" id="383372.Rcas_1904"/>
<dbReference type="RefSeq" id="WP_012120419.1">
    <property type="nucleotide sequence ID" value="NC_009767.1"/>
</dbReference>
<dbReference type="OrthoDB" id="108903at2"/>
<proteinExistence type="predicted"/>
<dbReference type="eggNOG" id="COG0823">
    <property type="taxonomic scope" value="Bacteria"/>
</dbReference>
<evidence type="ECO:0008006" key="3">
    <source>
        <dbReference type="Google" id="ProtNLM"/>
    </source>
</evidence>
<dbReference type="Proteomes" id="UP000000263">
    <property type="component" value="Chromosome"/>
</dbReference>
<dbReference type="EMBL" id="CP000804">
    <property type="protein sequence ID" value="ABU57994.1"/>
    <property type="molecule type" value="Genomic_DNA"/>
</dbReference>
<dbReference type="HOGENOM" id="CLU_2234547_0_0_0"/>
<protein>
    <recommendedName>
        <fullName evidence="3">S9 family peptidase</fullName>
    </recommendedName>
</protein>
<dbReference type="Gene3D" id="2.120.10.30">
    <property type="entry name" value="TolB, C-terminal domain"/>
    <property type="match status" value="1"/>
</dbReference>
<sequence>MITPPQAPGHAWGLTWSPDSRALHFLLRPGDLYDDPASSLGVWRLDVVSDAVEQVTASAPAEAILRTDGQWLVMQHMEENRATVVNLATGATESVDLPTQAIVVG</sequence>
<keyword evidence="2" id="KW-1185">Reference proteome</keyword>
<gene>
    <name evidence="1" type="ordered locus">Rcas_1904</name>
</gene>
<reference evidence="1 2" key="1">
    <citation type="submission" date="2007-08" db="EMBL/GenBank/DDBJ databases">
        <title>Complete sequence of Roseiflexus castenholzii DSM 13941.</title>
        <authorList>
            <consortium name="US DOE Joint Genome Institute"/>
            <person name="Copeland A."/>
            <person name="Lucas S."/>
            <person name="Lapidus A."/>
            <person name="Barry K."/>
            <person name="Glavina del Rio T."/>
            <person name="Dalin E."/>
            <person name="Tice H."/>
            <person name="Pitluck S."/>
            <person name="Thompson L.S."/>
            <person name="Brettin T."/>
            <person name="Bruce D."/>
            <person name="Detter J.C."/>
            <person name="Han C."/>
            <person name="Tapia R."/>
            <person name="Schmutz J."/>
            <person name="Larimer F."/>
            <person name="Land M."/>
            <person name="Hauser L."/>
            <person name="Kyrpides N."/>
            <person name="Mikhailova N."/>
            <person name="Bryant D.A."/>
            <person name="Hanada S."/>
            <person name="Tsukatani Y."/>
            <person name="Richardson P."/>
        </authorList>
    </citation>
    <scope>NUCLEOTIDE SEQUENCE [LARGE SCALE GENOMIC DNA]</scope>
    <source>
        <strain evidence="2">DSM 13941 / HLO8</strain>
    </source>
</reference>
<evidence type="ECO:0000313" key="1">
    <source>
        <dbReference type="EMBL" id="ABU57994.1"/>
    </source>
</evidence>
<organism evidence="1 2">
    <name type="scientific">Roseiflexus castenholzii (strain DSM 13941 / HLO8)</name>
    <dbReference type="NCBI Taxonomy" id="383372"/>
    <lineage>
        <taxon>Bacteria</taxon>
        <taxon>Bacillati</taxon>
        <taxon>Chloroflexota</taxon>
        <taxon>Chloroflexia</taxon>
        <taxon>Chloroflexales</taxon>
        <taxon>Roseiflexineae</taxon>
        <taxon>Roseiflexaceae</taxon>
        <taxon>Roseiflexus</taxon>
    </lineage>
</organism>
<name>A7NKH4_ROSCS</name>
<evidence type="ECO:0000313" key="2">
    <source>
        <dbReference type="Proteomes" id="UP000000263"/>
    </source>
</evidence>
<dbReference type="AlphaFoldDB" id="A7NKH4"/>